<dbReference type="Gene3D" id="1.10.1070.20">
    <property type="match status" value="1"/>
</dbReference>
<dbReference type="Proteomes" id="UP000281474">
    <property type="component" value="Unassembled WGS sequence"/>
</dbReference>
<evidence type="ECO:0008006" key="3">
    <source>
        <dbReference type="Google" id="ProtNLM"/>
    </source>
</evidence>
<gene>
    <name evidence="1" type="ORF">D5018_17670</name>
</gene>
<reference evidence="1 2" key="1">
    <citation type="submission" date="2018-09" db="EMBL/GenBank/DDBJ databases">
        <title>Phylogeny of the Shewanellaceae, and recommendation for two new genera, Pseudoshewanella and Parashewanella.</title>
        <authorList>
            <person name="Wang G."/>
        </authorList>
    </citation>
    <scope>NUCLEOTIDE SEQUENCE [LARGE SCALE GENOMIC DNA]</scope>
    <source>
        <strain evidence="1 2">C51</strain>
    </source>
</reference>
<name>A0A3L8PSL2_9GAMM</name>
<keyword evidence="2" id="KW-1185">Reference proteome</keyword>
<protein>
    <recommendedName>
        <fullName evidence="3">Phosphatidylinositol kinase</fullName>
    </recommendedName>
</protein>
<accession>A0A3L8PSL2</accession>
<organism evidence="1 2">
    <name type="scientific">Parashewanella curva</name>
    <dbReference type="NCBI Taxonomy" id="2338552"/>
    <lineage>
        <taxon>Bacteria</taxon>
        <taxon>Pseudomonadati</taxon>
        <taxon>Pseudomonadota</taxon>
        <taxon>Gammaproteobacteria</taxon>
        <taxon>Alteromonadales</taxon>
        <taxon>Shewanellaceae</taxon>
        <taxon>Parashewanella</taxon>
    </lineage>
</organism>
<comment type="caution">
    <text evidence="1">The sequence shown here is derived from an EMBL/GenBank/DDBJ whole genome shotgun (WGS) entry which is preliminary data.</text>
</comment>
<dbReference type="EMBL" id="QZEI01000076">
    <property type="protein sequence ID" value="RLV58385.1"/>
    <property type="molecule type" value="Genomic_DNA"/>
</dbReference>
<evidence type="ECO:0000313" key="2">
    <source>
        <dbReference type="Proteomes" id="UP000281474"/>
    </source>
</evidence>
<proteinExistence type="predicted"/>
<evidence type="ECO:0000313" key="1">
    <source>
        <dbReference type="EMBL" id="RLV58385.1"/>
    </source>
</evidence>
<sequence length="306" mass="35706">MKYEVKKIKVDPVDLEQLGTKEKFWFRFKEHDSKWLFKYSRKDTGEHWSEKVAEQLCKSLGIPHVIYYMAEMNGRSGVVSPNIISPHSRMVMGNEVLHNETPNSYPEPLINSQKQVRVKEHTVTRVLACLDNGVLPPKTWQKNQLNSGDIFCGYLMLDALISNQDRHHENWAIVVDMTSSEKYLCETYDHAASLGRELKDEERKERLLTKDKNRMVATFVTKARSEIFRFKKDKKPLFTLDAFFEAVSERPSAKKYWISKLKELTDSKINDIFNAIPDDVISSEAREFALQMVIENKKRLLTDERV</sequence>
<dbReference type="OrthoDB" id="9812605at2"/>
<dbReference type="AlphaFoldDB" id="A0A3L8PSL2"/>